<comment type="caution">
    <text evidence="1">The sequence shown here is derived from an EMBL/GenBank/DDBJ whole genome shotgun (WGS) entry which is preliminary data.</text>
</comment>
<dbReference type="InterPro" id="IPR030950">
    <property type="entry name" value="rSAM_PoyD"/>
</dbReference>
<evidence type="ECO:0000313" key="1">
    <source>
        <dbReference type="EMBL" id="MBD3326748.1"/>
    </source>
</evidence>
<gene>
    <name evidence="1" type="ORF">GF339_19345</name>
</gene>
<dbReference type="Proteomes" id="UP000649604">
    <property type="component" value="Unassembled WGS sequence"/>
</dbReference>
<proteinExistence type="predicted"/>
<dbReference type="SFLD" id="SFLDS00029">
    <property type="entry name" value="Radical_SAM"/>
    <property type="match status" value="1"/>
</dbReference>
<dbReference type="GO" id="GO:0051536">
    <property type="term" value="F:iron-sulfur cluster binding"/>
    <property type="evidence" value="ECO:0007669"/>
    <property type="project" value="InterPro"/>
</dbReference>
<dbReference type="SUPFAM" id="SSF102114">
    <property type="entry name" value="Radical SAM enzymes"/>
    <property type="match status" value="1"/>
</dbReference>
<dbReference type="GO" id="GO:0003824">
    <property type="term" value="F:catalytic activity"/>
    <property type="evidence" value="ECO:0007669"/>
    <property type="project" value="InterPro"/>
</dbReference>
<name>A0A9D5JZ20_9BACT</name>
<evidence type="ECO:0000313" key="2">
    <source>
        <dbReference type="Proteomes" id="UP000649604"/>
    </source>
</evidence>
<sequence length="509" mass="59190">MKNQDTKTHNTSQDANNFHLKLLQQFSDDEMAQLVQLKRFFEWMQGDPAFAKQVDSGSFSSATLERLHRIGITFNPDELAILWKYPEMVQRVLLNCQARYAEDLPEDIRQTIAQYPLFGIWEKFLKTKNRLFREYVQDVSSKPFRILRSPKFDAWRLRRISAVRSELGWFSYVLDHPILAFELGDGCSVGCWFCAFASRKLTQNFDYTEHRDFFRQVAQICVDLFGSNQASMALLYYGTEPHDNPHYLDFVKDYTEITGHPVCTSTAVVHDTAWMRELIAFYRQYQAPWPRLSVLSKAMLHKIHDLYSPEELRDVELLMQVKTGPRRKVTAGRILKEQGGMRERAEGHYLDDIVPQGSIACVTGFLINMVRGSIQLVSPCYTCQKWPYSYRIFDEATFTDAEGFRQAMETLIARNMPENPPKDMLMQFRDDLAYRPTEEGFDLVSPNQVHHFRQKTLHSPLGKLIAEGTHTYDDLYDLMMDHGNINPMSVIAMVKKLFDDGFLNEVYAH</sequence>
<protein>
    <submittedName>
        <fullName evidence="1">Radical SAM family RiPP maturation amino acid epimerase</fullName>
    </submittedName>
</protein>
<dbReference type="NCBIfam" id="TIGR04517">
    <property type="entry name" value="rSAM_PoyD"/>
    <property type="match status" value="1"/>
</dbReference>
<reference evidence="1" key="1">
    <citation type="submission" date="2019-11" db="EMBL/GenBank/DDBJ databases">
        <title>Microbial mats filling the niche in hypersaline microbial mats.</title>
        <authorList>
            <person name="Wong H.L."/>
            <person name="Macleod F.I."/>
            <person name="White R.A. III"/>
            <person name="Burns B.P."/>
        </authorList>
    </citation>
    <scope>NUCLEOTIDE SEQUENCE</scope>
    <source>
        <strain evidence="1">Rbin_158</strain>
    </source>
</reference>
<dbReference type="InterPro" id="IPR007197">
    <property type="entry name" value="rSAM"/>
</dbReference>
<dbReference type="AlphaFoldDB" id="A0A9D5JZ20"/>
<organism evidence="1 2">
    <name type="scientific">candidate division KSB3 bacterium</name>
    <dbReference type="NCBI Taxonomy" id="2044937"/>
    <lineage>
        <taxon>Bacteria</taxon>
        <taxon>candidate division KSB3</taxon>
    </lineage>
</organism>
<dbReference type="InterPro" id="IPR058240">
    <property type="entry name" value="rSAM_sf"/>
</dbReference>
<accession>A0A9D5JZ20</accession>
<dbReference type="EMBL" id="WJJP01000630">
    <property type="protein sequence ID" value="MBD3326748.1"/>
    <property type="molecule type" value="Genomic_DNA"/>
</dbReference>